<keyword evidence="3" id="KW-1185">Reference proteome</keyword>
<dbReference type="EMBL" id="CP002691">
    <property type="protein sequence ID" value="AEE52062.1"/>
    <property type="molecule type" value="Genomic_DNA"/>
</dbReference>
<evidence type="ECO:0000313" key="2">
    <source>
        <dbReference type="EMBL" id="AEE52062.1"/>
    </source>
</evidence>
<evidence type="ECO:0000313" key="3">
    <source>
        <dbReference type="Proteomes" id="UP000008461"/>
    </source>
</evidence>
<dbReference type="KEGG" id="hhy:Halhy_4217"/>
<name>F4L5V2_HALH1</name>
<dbReference type="Proteomes" id="UP000008461">
    <property type="component" value="Chromosome"/>
</dbReference>
<dbReference type="AlphaFoldDB" id="F4L5V2"/>
<protein>
    <submittedName>
        <fullName evidence="2">Uncharacterized protein</fullName>
    </submittedName>
</protein>
<evidence type="ECO:0000256" key="1">
    <source>
        <dbReference type="SAM" id="Phobius"/>
    </source>
</evidence>
<reference evidence="2 3" key="1">
    <citation type="journal article" date="2011" name="Stand. Genomic Sci.">
        <title>Complete genome sequence of Haliscomenobacter hydrossis type strain (O).</title>
        <authorList>
            <consortium name="US DOE Joint Genome Institute (JGI-PGF)"/>
            <person name="Daligault H."/>
            <person name="Lapidus A."/>
            <person name="Zeytun A."/>
            <person name="Nolan M."/>
            <person name="Lucas S."/>
            <person name="Del Rio T.G."/>
            <person name="Tice H."/>
            <person name="Cheng J.F."/>
            <person name="Tapia R."/>
            <person name="Han C."/>
            <person name="Goodwin L."/>
            <person name="Pitluck S."/>
            <person name="Liolios K."/>
            <person name="Pagani I."/>
            <person name="Ivanova N."/>
            <person name="Huntemann M."/>
            <person name="Mavromatis K."/>
            <person name="Mikhailova N."/>
            <person name="Pati A."/>
            <person name="Chen A."/>
            <person name="Palaniappan K."/>
            <person name="Land M."/>
            <person name="Hauser L."/>
            <person name="Brambilla E.M."/>
            <person name="Rohde M."/>
            <person name="Verbarg S."/>
            <person name="Goker M."/>
            <person name="Bristow J."/>
            <person name="Eisen J.A."/>
            <person name="Markowitz V."/>
            <person name="Hugenholtz P."/>
            <person name="Kyrpides N.C."/>
            <person name="Klenk H.P."/>
            <person name="Woyke T."/>
        </authorList>
    </citation>
    <scope>NUCLEOTIDE SEQUENCE [LARGE SCALE GENOMIC DNA]</scope>
    <source>
        <strain evidence="3">ATCC 27775 / DSM 1100 / LMG 10767 / O</strain>
    </source>
</reference>
<reference key="2">
    <citation type="submission" date="2011-04" db="EMBL/GenBank/DDBJ databases">
        <title>Complete sequence of chromosome of Haliscomenobacter hydrossis DSM 1100.</title>
        <authorList>
            <consortium name="US DOE Joint Genome Institute (JGI-PGF)"/>
            <person name="Lucas S."/>
            <person name="Han J."/>
            <person name="Lapidus A."/>
            <person name="Bruce D."/>
            <person name="Goodwin L."/>
            <person name="Pitluck S."/>
            <person name="Peters L."/>
            <person name="Kyrpides N."/>
            <person name="Mavromatis K."/>
            <person name="Ivanova N."/>
            <person name="Ovchinnikova G."/>
            <person name="Pagani I."/>
            <person name="Daligault H."/>
            <person name="Detter J.C."/>
            <person name="Han C."/>
            <person name="Land M."/>
            <person name="Hauser L."/>
            <person name="Markowitz V."/>
            <person name="Cheng J.-F."/>
            <person name="Hugenholtz P."/>
            <person name="Woyke T."/>
            <person name="Wu D."/>
            <person name="Verbarg S."/>
            <person name="Frueling A."/>
            <person name="Brambilla E."/>
            <person name="Klenk H.-P."/>
            <person name="Eisen J.A."/>
        </authorList>
    </citation>
    <scope>NUCLEOTIDE SEQUENCE</scope>
    <source>
        <strain>DSM 1100</strain>
    </source>
</reference>
<organism evidence="2 3">
    <name type="scientific">Haliscomenobacter hydrossis (strain ATCC 27775 / DSM 1100 / LMG 10767 / O)</name>
    <dbReference type="NCBI Taxonomy" id="760192"/>
    <lineage>
        <taxon>Bacteria</taxon>
        <taxon>Pseudomonadati</taxon>
        <taxon>Bacteroidota</taxon>
        <taxon>Saprospiria</taxon>
        <taxon>Saprospirales</taxon>
        <taxon>Haliscomenobacteraceae</taxon>
        <taxon>Haliscomenobacter</taxon>
    </lineage>
</organism>
<accession>F4L5V2</accession>
<feature type="transmembrane region" description="Helical" evidence="1">
    <location>
        <begin position="6"/>
        <end position="24"/>
    </location>
</feature>
<keyword evidence="1" id="KW-0472">Membrane</keyword>
<proteinExistence type="predicted"/>
<sequence>MTTLVVTLFVAGVAMFIFGLRTGIQAMRYRSNAQ</sequence>
<keyword evidence="1" id="KW-1133">Transmembrane helix</keyword>
<gene>
    <name evidence="2" type="ordered locus">Halhy_4217</name>
</gene>
<dbReference type="HOGENOM" id="CLU_3374063_0_0_10"/>
<keyword evidence="1" id="KW-0812">Transmembrane</keyword>